<name>A0A369W812_9GAMM</name>
<feature type="binding site" evidence="7">
    <location>
        <position position="239"/>
    </location>
    <ligand>
        <name>ATP</name>
        <dbReference type="ChEBI" id="CHEBI:30616"/>
    </ligand>
</feature>
<feature type="binding site" evidence="7">
    <location>
        <position position="50"/>
    </location>
    <ligand>
        <name>L-glutamate</name>
        <dbReference type="ChEBI" id="CHEBI:29985"/>
    </ligand>
</feature>
<evidence type="ECO:0000256" key="3">
    <source>
        <dbReference type="ARBA" id="ARBA00022741"/>
    </source>
</evidence>
<dbReference type="PRINTS" id="PR00987">
    <property type="entry name" value="TRNASYNTHGLU"/>
</dbReference>
<organism evidence="10 11">
    <name type="scientific">Motiliproteus coralliicola</name>
    <dbReference type="NCBI Taxonomy" id="2283196"/>
    <lineage>
        <taxon>Bacteria</taxon>
        <taxon>Pseudomonadati</taxon>
        <taxon>Pseudomonadota</taxon>
        <taxon>Gammaproteobacteria</taxon>
        <taxon>Oceanospirillales</taxon>
        <taxon>Oceanospirillaceae</taxon>
        <taxon>Motiliproteus</taxon>
    </lineage>
</organism>
<dbReference type="HAMAP" id="MF_01428">
    <property type="entry name" value="Glu_Q_tRNA_synth"/>
    <property type="match status" value="1"/>
</dbReference>
<evidence type="ECO:0000256" key="4">
    <source>
        <dbReference type="ARBA" id="ARBA00022833"/>
    </source>
</evidence>
<dbReference type="Gene3D" id="3.40.50.620">
    <property type="entry name" value="HUPs"/>
    <property type="match status" value="1"/>
</dbReference>
<dbReference type="PANTHER" id="PTHR43311">
    <property type="entry name" value="GLUTAMATE--TRNA LIGASE"/>
    <property type="match status" value="1"/>
</dbReference>
<evidence type="ECO:0000256" key="6">
    <source>
        <dbReference type="ARBA" id="ARBA00023146"/>
    </source>
</evidence>
<feature type="binding site" evidence="7">
    <location>
        <begin position="14"/>
        <end position="18"/>
    </location>
    <ligand>
        <name>L-glutamate</name>
        <dbReference type="ChEBI" id="CHEBI:29985"/>
    </ligand>
</feature>
<evidence type="ECO:0000256" key="7">
    <source>
        <dbReference type="HAMAP-Rule" id="MF_01428"/>
    </source>
</evidence>
<feature type="domain" description="Glutamyl/glutaminyl-tRNA synthetase class Ib catalytic" evidence="9">
    <location>
        <begin position="14"/>
        <end position="245"/>
    </location>
</feature>
<dbReference type="NCBIfam" id="TIGR03838">
    <property type="entry name" value="queuosine_YadB"/>
    <property type="match status" value="1"/>
</dbReference>
<evidence type="ECO:0000256" key="2">
    <source>
        <dbReference type="ARBA" id="ARBA00022723"/>
    </source>
</evidence>
<comment type="similarity">
    <text evidence="7">Belongs to the class-I aminoacyl-tRNA synthetase family. GluQ subfamily.</text>
</comment>
<dbReference type="EC" id="6.1.1.-" evidence="7"/>
<keyword evidence="1 7" id="KW-0436">Ligase</keyword>
<feature type="binding site" evidence="7">
    <location>
        <position position="198"/>
    </location>
    <ligand>
        <name>L-glutamate</name>
        <dbReference type="ChEBI" id="CHEBI:29985"/>
    </ligand>
</feature>
<evidence type="ECO:0000313" key="10">
    <source>
        <dbReference type="EMBL" id="RDE18052.1"/>
    </source>
</evidence>
<keyword evidence="3 7" id="KW-0547">Nucleotide-binding</keyword>
<feature type="binding site" evidence="7">
    <location>
        <position position="121"/>
    </location>
    <ligand>
        <name>Zn(2+)</name>
        <dbReference type="ChEBI" id="CHEBI:29105"/>
    </ligand>
</feature>
<feature type="binding site" evidence="7">
    <location>
        <position position="108"/>
    </location>
    <ligand>
        <name>Zn(2+)</name>
        <dbReference type="ChEBI" id="CHEBI:29105"/>
    </ligand>
</feature>
<dbReference type="InterPro" id="IPR022380">
    <property type="entry name" value="Glu-Q_tRNA(Asp)_Synthase"/>
</dbReference>
<comment type="caution">
    <text evidence="10">The sequence shown here is derived from an EMBL/GenBank/DDBJ whole genome shotgun (WGS) entry which is preliminary data.</text>
</comment>
<dbReference type="PANTHER" id="PTHR43311:SF1">
    <property type="entry name" value="GLUTAMYL-Q TRNA(ASP) SYNTHETASE"/>
    <property type="match status" value="1"/>
</dbReference>
<feature type="binding site" evidence="7">
    <location>
        <position position="125"/>
    </location>
    <ligand>
        <name>Zn(2+)</name>
        <dbReference type="ChEBI" id="CHEBI:29105"/>
    </ligand>
</feature>
<keyword evidence="2 7" id="KW-0479">Metal-binding</keyword>
<feature type="short sequence motif" description="'HIGH' region" evidence="7">
    <location>
        <begin position="17"/>
        <end position="27"/>
    </location>
</feature>
<dbReference type="Proteomes" id="UP000253769">
    <property type="component" value="Unassembled WGS sequence"/>
</dbReference>
<dbReference type="GO" id="GO:0006400">
    <property type="term" value="P:tRNA modification"/>
    <property type="evidence" value="ECO:0007669"/>
    <property type="project" value="InterPro"/>
</dbReference>
<gene>
    <name evidence="7" type="primary">gluQ</name>
    <name evidence="10" type="ORF">DV711_18175</name>
</gene>
<sequence length="307" mass="34450">MTQHATAATDYIGRFAPSPTGSLHFGSLLAALASYLDARSQQGRWLVRMEDLDPPREVPGAADQILHTLETFGFEWDGPVWYQSQRHPDYQQVLEQLIATGAAYGCDCSRSQILLRKSRVYDGYCRQRQPIESDLPLAIRLCVDDETIVFTDAIQGPQRQQLATEVGDFVIRRRDGLFAYQLAVVIDDAAQGVNQVVRGYDLLSSTARQIHLQQQLELPTPSYAHIPILVNAMGQKLSKQTYASAIDATNPGPSLYQALQLLGQQPPESLRQAQAHEILTWGCEHWQLTQIPRQPHLPESLLETEHR</sequence>
<keyword evidence="4 7" id="KW-0862">Zinc</keyword>
<evidence type="ECO:0000256" key="5">
    <source>
        <dbReference type="ARBA" id="ARBA00022840"/>
    </source>
</evidence>
<evidence type="ECO:0000313" key="11">
    <source>
        <dbReference type="Proteomes" id="UP000253769"/>
    </source>
</evidence>
<dbReference type="InterPro" id="IPR014729">
    <property type="entry name" value="Rossmann-like_a/b/a_fold"/>
</dbReference>
<proteinExistence type="inferred from homology"/>
<comment type="function">
    <text evidence="7">Catalyzes the tRNA-independent activation of glutamate in presence of ATP and the subsequent transfer of glutamate onto a tRNA(Asp). Glutamate is transferred on the 2-amino-5-(4,5-dihydroxy-2-cyclopenten-1-yl) moiety of the queuosine in the wobble position of the QUC anticodon.</text>
</comment>
<evidence type="ECO:0000256" key="1">
    <source>
        <dbReference type="ARBA" id="ARBA00022598"/>
    </source>
</evidence>
<dbReference type="NCBIfam" id="NF004314">
    <property type="entry name" value="PRK05710.1-3"/>
    <property type="match status" value="1"/>
</dbReference>
<dbReference type="GO" id="GO:0005829">
    <property type="term" value="C:cytosol"/>
    <property type="evidence" value="ECO:0007669"/>
    <property type="project" value="TreeGrafter"/>
</dbReference>
<keyword evidence="6 7" id="KW-0030">Aminoacyl-tRNA synthetase</keyword>
<dbReference type="AlphaFoldDB" id="A0A369W812"/>
<dbReference type="EMBL" id="QQOH01000006">
    <property type="protein sequence ID" value="RDE18052.1"/>
    <property type="molecule type" value="Genomic_DNA"/>
</dbReference>
<dbReference type="OrthoDB" id="9807503at2"/>
<accession>A0A369W812</accession>
<reference evidence="10 11" key="1">
    <citation type="submission" date="2018-07" db="EMBL/GenBank/DDBJ databases">
        <title>Motiliproteus coralliicola sp. nov., a bacterium isolated from Coral.</title>
        <authorList>
            <person name="Wang G."/>
        </authorList>
    </citation>
    <scope>NUCLEOTIDE SEQUENCE [LARGE SCALE GENOMIC DNA]</scope>
    <source>
        <strain evidence="10 11">C34</strain>
    </source>
</reference>
<keyword evidence="8" id="KW-0648">Protein biosynthesis</keyword>
<dbReference type="SUPFAM" id="SSF52374">
    <property type="entry name" value="Nucleotidylyl transferase"/>
    <property type="match status" value="1"/>
</dbReference>
<dbReference type="GO" id="GO:0004818">
    <property type="term" value="F:glutamate-tRNA ligase activity"/>
    <property type="evidence" value="ECO:0007669"/>
    <property type="project" value="TreeGrafter"/>
</dbReference>
<dbReference type="GO" id="GO:0006424">
    <property type="term" value="P:glutamyl-tRNA aminoacylation"/>
    <property type="evidence" value="ECO:0007669"/>
    <property type="project" value="InterPro"/>
</dbReference>
<feature type="binding site" evidence="7">
    <location>
        <position position="180"/>
    </location>
    <ligand>
        <name>L-glutamate</name>
        <dbReference type="ChEBI" id="CHEBI:29985"/>
    </ligand>
</feature>
<evidence type="ECO:0000256" key="8">
    <source>
        <dbReference type="RuleBase" id="RU363037"/>
    </source>
</evidence>
<evidence type="ECO:0000259" key="9">
    <source>
        <dbReference type="Pfam" id="PF00749"/>
    </source>
</evidence>
<dbReference type="InterPro" id="IPR020058">
    <property type="entry name" value="Glu/Gln-tRNA-synth_Ib_cat-dom"/>
</dbReference>
<feature type="binding site" evidence="7">
    <location>
        <position position="106"/>
    </location>
    <ligand>
        <name>Zn(2+)</name>
        <dbReference type="ChEBI" id="CHEBI:29105"/>
    </ligand>
</feature>
<keyword evidence="5 7" id="KW-0067">ATP-binding</keyword>
<comment type="cofactor">
    <cofactor evidence="7">
        <name>Zn(2+)</name>
        <dbReference type="ChEBI" id="CHEBI:29105"/>
    </cofactor>
    <text evidence="7">Binds 1 zinc ion per subunit.</text>
</comment>
<dbReference type="RefSeq" id="WP_114697171.1">
    <property type="nucleotide sequence ID" value="NZ_QQOH01000006.1"/>
</dbReference>
<feature type="short sequence motif" description="'KMSKS' region" evidence="7">
    <location>
        <begin position="236"/>
        <end position="240"/>
    </location>
</feature>
<dbReference type="GO" id="GO:0005524">
    <property type="term" value="F:ATP binding"/>
    <property type="evidence" value="ECO:0007669"/>
    <property type="project" value="UniProtKB-KW"/>
</dbReference>
<dbReference type="GO" id="GO:0008270">
    <property type="term" value="F:zinc ion binding"/>
    <property type="evidence" value="ECO:0007669"/>
    <property type="project" value="UniProtKB-UniRule"/>
</dbReference>
<dbReference type="InterPro" id="IPR000924">
    <property type="entry name" value="Glu/Gln-tRNA-synth"/>
</dbReference>
<dbReference type="Pfam" id="PF00749">
    <property type="entry name" value="tRNA-synt_1c"/>
    <property type="match status" value="1"/>
</dbReference>
<dbReference type="InterPro" id="IPR049940">
    <property type="entry name" value="GluQ/Sye"/>
</dbReference>
<protein>
    <recommendedName>
        <fullName evidence="7">Glutamyl-Q tRNA(Asp) synthetase</fullName>
        <shortName evidence="7">Glu-Q-RSs</shortName>
        <ecNumber evidence="7">6.1.1.-</ecNumber>
    </recommendedName>
</protein>
<dbReference type="FunFam" id="3.40.50.620:FF:000093">
    <property type="entry name" value="Glutamyl-Q tRNA(Asp) synthetase"/>
    <property type="match status" value="1"/>
</dbReference>
<keyword evidence="11" id="KW-1185">Reference proteome</keyword>